<organism evidence="3">
    <name type="scientific">Lepeophtheirus salmonis</name>
    <name type="common">Salmon louse</name>
    <name type="synonym">Caligus salmonis</name>
    <dbReference type="NCBI Taxonomy" id="72036"/>
    <lineage>
        <taxon>Eukaryota</taxon>
        <taxon>Metazoa</taxon>
        <taxon>Ecdysozoa</taxon>
        <taxon>Arthropoda</taxon>
        <taxon>Crustacea</taxon>
        <taxon>Multicrustacea</taxon>
        <taxon>Hexanauplia</taxon>
        <taxon>Copepoda</taxon>
        <taxon>Siphonostomatoida</taxon>
        <taxon>Caligidae</taxon>
        <taxon>Lepeophtheirus</taxon>
    </lineage>
</organism>
<reference evidence="2" key="2">
    <citation type="submission" date="2021-02" db="EMBL/GenBank/DDBJ databases">
        <authorList>
            <person name="Bekaert M."/>
        </authorList>
    </citation>
    <scope>NUCLEOTIDE SEQUENCE</scope>
    <source>
        <strain evidence="2">IoA-00</strain>
    </source>
</reference>
<name>A0A0K2UC60_LEPSM</name>
<dbReference type="SMART" id="SM00293">
    <property type="entry name" value="PWWP"/>
    <property type="match status" value="1"/>
</dbReference>
<evidence type="ECO:0000313" key="4">
    <source>
        <dbReference type="Proteomes" id="UP000675881"/>
    </source>
</evidence>
<feature type="domain" description="PWWP" evidence="1">
    <location>
        <begin position="118"/>
        <end position="183"/>
    </location>
</feature>
<keyword evidence="4" id="KW-1185">Reference proteome</keyword>
<dbReference type="AlphaFoldDB" id="A0A0K2UC60"/>
<dbReference type="InterPro" id="IPR000313">
    <property type="entry name" value="PWWP_dom"/>
</dbReference>
<accession>A0A0K2UC60</accession>
<protein>
    <submittedName>
        <fullName evidence="2">(salmon louse) hypothetical protein</fullName>
    </submittedName>
    <submittedName>
        <fullName evidence="3">Zinc finger, CW type with PWWP domain 1 [Cricetulus griseus]</fullName>
    </submittedName>
</protein>
<evidence type="ECO:0000259" key="1">
    <source>
        <dbReference type="PROSITE" id="PS50812"/>
    </source>
</evidence>
<dbReference type="Gene3D" id="2.30.30.140">
    <property type="match status" value="1"/>
</dbReference>
<dbReference type="Proteomes" id="UP000675881">
    <property type="component" value="Chromosome 1"/>
</dbReference>
<dbReference type="Pfam" id="PF00855">
    <property type="entry name" value="PWWP"/>
    <property type="match status" value="1"/>
</dbReference>
<gene>
    <name evidence="3" type="primary">Zcwpw1</name>
    <name evidence="2" type="ORF">LSAA_1427</name>
</gene>
<sequence length="222" mass="25497">MSLNSSVDSTNDDHSTSRLPCLLCGCGMPSKNLQHHIRECHNVTEPGIFDLLLYGDDSKLRTLRKYRCKTCGFSNQDESFVLSPHRSHTSKEGGFGSEVLCLVPVVKRISNPSPHYECGEQVIVKLKFFPWWPAILLQPPGHLDDLESHYDPVKRKYHVGYFSDKRMLRGWVPECDILPFTCVRSKPGSNRRDYKAAMSWADHCETWSNENRRLKFCFTSKS</sequence>
<reference evidence="3" key="1">
    <citation type="submission" date="2014-05" db="EMBL/GenBank/DDBJ databases">
        <authorList>
            <person name="Chronopoulou M."/>
        </authorList>
    </citation>
    <scope>NUCLEOTIDE SEQUENCE</scope>
    <source>
        <tissue evidence="3">Whole organism</tissue>
    </source>
</reference>
<evidence type="ECO:0000313" key="3">
    <source>
        <dbReference type="EMBL" id="CDW35824.1"/>
    </source>
</evidence>
<dbReference type="EMBL" id="HG994580">
    <property type="protein sequence ID" value="CAF2769183.1"/>
    <property type="molecule type" value="Genomic_DNA"/>
</dbReference>
<dbReference type="PROSITE" id="PS50812">
    <property type="entry name" value="PWWP"/>
    <property type="match status" value="1"/>
</dbReference>
<dbReference type="EMBL" id="HACA01018463">
    <property type="protein sequence ID" value="CDW35824.1"/>
    <property type="molecule type" value="Transcribed_RNA"/>
</dbReference>
<evidence type="ECO:0000313" key="2">
    <source>
        <dbReference type="EMBL" id="CAF2769183.1"/>
    </source>
</evidence>
<proteinExistence type="predicted"/>
<dbReference type="SUPFAM" id="SSF63748">
    <property type="entry name" value="Tudor/PWWP/MBT"/>
    <property type="match status" value="1"/>
</dbReference>